<organism evidence="1 2">
    <name type="scientific">Nocardioides baculatus</name>
    <dbReference type="NCBI Taxonomy" id="2801337"/>
    <lineage>
        <taxon>Bacteria</taxon>
        <taxon>Bacillati</taxon>
        <taxon>Actinomycetota</taxon>
        <taxon>Actinomycetes</taxon>
        <taxon>Propionibacteriales</taxon>
        <taxon>Nocardioidaceae</taxon>
        <taxon>Nocardioides</taxon>
    </lineage>
</organism>
<evidence type="ECO:0008006" key="3">
    <source>
        <dbReference type="Google" id="ProtNLM"/>
    </source>
</evidence>
<protein>
    <recommendedName>
        <fullName evidence="3">Glycosyltransferase</fullName>
    </recommendedName>
</protein>
<evidence type="ECO:0000313" key="1">
    <source>
        <dbReference type="EMBL" id="MBL0749131.1"/>
    </source>
</evidence>
<evidence type="ECO:0000313" key="2">
    <source>
        <dbReference type="Proteomes" id="UP000636918"/>
    </source>
</evidence>
<accession>A0ABS1LBR3</accession>
<dbReference type="Proteomes" id="UP000636918">
    <property type="component" value="Unassembled WGS sequence"/>
</dbReference>
<sequence length="263" mass="29654">MGDGTETGDAAPSVTFETKVWEGDYRVVLTEERLSAALDRNCFEFARRVVHVNNVDNRRAVERRARSVVAAGLVDDVVFVEDHAASALDHFGLTVTDLGRGYVYSISELVSIYLATTDHVLHFAGDTILSQEYNWLPDALDLLRRRPDVAVVNLSWTSDITAVEAESEDRDGDFLLGYGFSDQMYLVRTSDFSAQIYGESHPASDRYPDYGGELFEKRVDSWMRNHSRLRATWTDGYYAHENIRAPGLKNRLRGSWFMPGGGR</sequence>
<name>A0ABS1LBR3_9ACTN</name>
<reference evidence="1 2" key="1">
    <citation type="submission" date="2021-01" db="EMBL/GenBank/DDBJ databases">
        <title>Genome seq and assembly of Nocardiodes sp. G10.</title>
        <authorList>
            <person name="Chhetri G."/>
        </authorList>
    </citation>
    <scope>NUCLEOTIDE SEQUENCE [LARGE SCALE GENOMIC DNA]</scope>
    <source>
        <strain evidence="1 2">G10</strain>
    </source>
</reference>
<gene>
    <name evidence="1" type="ORF">JI751_16035</name>
</gene>
<keyword evidence="2" id="KW-1185">Reference proteome</keyword>
<comment type="caution">
    <text evidence="1">The sequence shown here is derived from an EMBL/GenBank/DDBJ whole genome shotgun (WGS) entry which is preliminary data.</text>
</comment>
<proteinExistence type="predicted"/>
<dbReference type="RefSeq" id="WP_201938875.1">
    <property type="nucleotide sequence ID" value="NZ_JAERSG010000005.1"/>
</dbReference>
<dbReference type="EMBL" id="JAERSG010000005">
    <property type="protein sequence ID" value="MBL0749131.1"/>
    <property type="molecule type" value="Genomic_DNA"/>
</dbReference>